<dbReference type="STRING" id="685588.A0A067SJY8"/>
<proteinExistence type="predicted"/>
<dbReference type="AlphaFoldDB" id="A0A067SJY8"/>
<dbReference type="HOGENOM" id="CLU_1686710_0_0_1"/>
<evidence type="ECO:0000313" key="2">
    <source>
        <dbReference type="Proteomes" id="UP000027222"/>
    </source>
</evidence>
<evidence type="ECO:0008006" key="3">
    <source>
        <dbReference type="Google" id="ProtNLM"/>
    </source>
</evidence>
<accession>A0A067SJY8</accession>
<keyword evidence="2" id="KW-1185">Reference proteome</keyword>
<protein>
    <recommendedName>
        <fullName evidence="3">PA14 domain-containing protein</fullName>
    </recommendedName>
</protein>
<dbReference type="OrthoDB" id="2576334at2759"/>
<dbReference type="EMBL" id="KL142393">
    <property type="protein sequence ID" value="KDR71270.1"/>
    <property type="molecule type" value="Genomic_DNA"/>
</dbReference>
<dbReference type="Gene3D" id="2.60.120.260">
    <property type="entry name" value="Galactose-binding domain-like"/>
    <property type="match status" value="1"/>
</dbReference>
<evidence type="ECO:0000313" key="1">
    <source>
        <dbReference type="EMBL" id="KDR71270.1"/>
    </source>
</evidence>
<gene>
    <name evidence="1" type="ORF">GALMADRAFT_75145</name>
</gene>
<name>A0A067SJY8_GALM3</name>
<sequence length="156" mass="16346">MTSEFNSPYNITITNDSPVVSYSPYRDGPSVTGWNLTCAGSLDSAWFRPSFCIGPSSHRSSFVGGTLTINFEGTAIYLYGSATSGSYTISIDGQINPSFASDASSGLLGAGVEMPFGKHSLVLSITQSSTVSFSQAILTVEVGRGDRFGLTSQSAI</sequence>
<dbReference type="Proteomes" id="UP000027222">
    <property type="component" value="Unassembled WGS sequence"/>
</dbReference>
<reference evidence="2" key="1">
    <citation type="journal article" date="2014" name="Proc. Natl. Acad. Sci. U.S.A.">
        <title>Extensive sampling of basidiomycete genomes demonstrates inadequacy of the white-rot/brown-rot paradigm for wood decay fungi.</title>
        <authorList>
            <person name="Riley R."/>
            <person name="Salamov A.A."/>
            <person name="Brown D.W."/>
            <person name="Nagy L.G."/>
            <person name="Floudas D."/>
            <person name="Held B.W."/>
            <person name="Levasseur A."/>
            <person name="Lombard V."/>
            <person name="Morin E."/>
            <person name="Otillar R."/>
            <person name="Lindquist E.A."/>
            <person name="Sun H."/>
            <person name="LaButti K.M."/>
            <person name="Schmutz J."/>
            <person name="Jabbour D."/>
            <person name="Luo H."/>
            <person name="Baker S.E."/>
            <person name="Pisabarro A.G."/>
            <person name="Walton J.D."/>
            <person name="Blanchette R.A."/>
            <person name="Henrissat B."/>
            <person name="Martin F."/>
            <person name="Cullen D."/>
            <person name="Hibbett D.S."/>
            <person name="Grigoriev I.V."/>
        </authorList>
    </citation>
    <scope>NUCLEOTIDE SEQUENCE [LARGE SCALE GENOMIC DNA]</scope>
    <source>
        <strain evidence="2">CBS 339.88</strain>
    </source>
</reference>
<organism evidence="1 2">
    <name type="scientific">Galerina marginata (strain CBS 339.88)</name>
    <dbReference type="NCBI Taxonomy" id="685588"/>
    <lineage>
        <taxon>Eukaryota</taxon>
        <taxon>Fungi</taxon>
        <taxon>Dikarya</taxon>
        <taxon>Basidiomycota</taxon>
        <taxon>Agaricomycotina</taxon>
        <taxon>Agaricomycetes</taxon>
        <taxon>Agaricomycetidae</taxon>
        <taxon>Agaricales</taxon>
        <taxon>Agaricineae</taxon>
        <taxon>Strophariaceae</taxon>
        <taxon>Galerina</taxon>
    </lineage>
</organism>